<evidence type="ECO:0000313" key="3">
    <source>
        <dbReference type="EMBL" id="GCC33459.1"/>
    </source>
</evidence>
<evidence type="ECO:0000256" key="2">
    <source>
        <dbReference type="SAM" id="SignalP"/>
    </source>
</evidence>
<keyword evidence="4" id="KW-1185">Reference proteome</keyword>
<proteinExistence type="predicted"/>
<evidence type="ECO:0000256" key="1">
    <source>
        <dbReference type="SAM" id="MobiDB-lite"/>
    </source>
</evidence>
<accession>A0A401SSU6</accession>
<dbReference type="EMBL" id="BEZZ01000517">
    <property type="protein sequence ID" value="GCC33459.1"/>
    <property type="molecule type" value="Genomic_DNA"/>
</dbReference>
<comment type="caution">
    <text evidence="3">The sequence shown here is derived from an EMBL/GenBank/DDBJ whole genome shotgun (WGS) entry which is preliminary data.</text>
</comment>
<reference evidence="3 4" key="1">
    <citation type="journal article" date="2018" name="Nat. Ecol. Evol.">
        <title>Shark genomes provide insights into elasmobranch evolution and the origin of vertebrates.</title>
        <authorList>
            <person name="Hara Y"/>
            <person name="Yamaguchi K"/>
            <person name="Onimaru K"/>
            <person name="Kadota M"/>
            <person name="Koyanagi M"/>
            <person name="Keeley SD"/>
            <person name="Tatsumi K"/>
            <person name="Tanaka K"/>
            <person name="Motone F"/>
            <person name="Kageyama Y"/>
            <person name="Nozu R"/>
            <person name="Adachi N"/>
            <person name="Nishimura O"/>
            <person name="Nakagawa R"/>
            <person name="Tanegashima C"/>
            <person name="Kiyatake I"/>
            <person name="Matsumoto R"/>
            <person name="Murakumo K"/>
            <person name="Nishida K"/>
            <person name="Terakita A"/>
            <person name="Kuratani S"/>
            <person name="Sato K"/>
            <person name="Hyodo S Kuraku.S."/>
        </authorList>
    </citation>
    <scope>NUCLEOTIDE SEQUENCE [LARGE SCALE GENOMIC DNA]</scope>
</reference>
<sequence length="96" mass="10434">MPSLLLLLLLLRAVQVSLASNGTSVGTELLPEAGLSPLHRPELQSSRSPAEMQTPEGHHGPDTVGFEMVNWQWVHVQGPYLIAVWILVASLAKICE</sequence>
<keyword evidence="2" id="KW-0732">Signal</keyword>
<protein>
    <submittedName>
        <fullName evidence="3">Uncharacterized protein</fullName>
    </submittedName>
</protein>
<organism evidence="3 4">
    <name type="scientific">Chiloscyllium punctatum</name>
    <name type="common">Brownbanded bambooshark</name>
    <name type="synonym">Hemiscyllium punctatum</name>
    <dbReference type="NCBI Taxonomy" id="137246"/>
    <lineage>
        <taxon>Eukaryota</taxon>
        <taxon>Metazoa</taxon>
        <taxon>Chordata</taxon>
        <taxon>Craniata</taxon>
        <taxon>Vertebrata</taxon>
        <taxon>Chondrichthyes</taxon>
        <taxon>Elasmobranchii</taxon>
        <taxon>Galeomorphii</taxon>
        <taxon>Galeoidea</taxon>
        <taxon>Orectolobiformes</taxon>
        <taxon>Hemiscylliidae</taxon>
        <taxon>Chiloscyllium</taxon>
    </lineage>
</organism>
<feature type="region of interest" description="Disordered" evidence="1">
    <location>
        <begin position="33"/>
        <end position="61"/>
    </location>
</feature>
<feature type="chain" id="PRO_5019228264" evidence="2">
    <location>
        <begin position="20"/>
        <end position="96"/>
    </location>
</feature>
<feature type="signal peptide" evidence="2">
    <location>
        <begin position="1"/>
        <end position="19"/>
    </location>
</feature>
<dbReference type="Proteomes" id="UP000287033">
    <property type="component" value="Unassembled WGS sequence"/>
</dbReference>
<gene>
    <name evidence="3" type="ORF">chiPu_0011928</name>
</gene>
<name>A0A401SSU6_CHIPU</name>
<dbReference type="AlphaFoldDB" id="A0A401SSU6"/>
<dbReference type="OrthoDB" id="9950887at2759"/>
<evidence type="ECO:0000313" key="4">
    <source>
        <dbReference type="Proteomes" id="UP000287033"/>
    </source>
</evidence>
<dbReference type="STRING" id="137246.A0A401SSU6"/>